<evidence type="ECO:0000313" key="1">
    <source>
        <dbReference type="EMBL" id="RUS70488.1"/>
    </source>
</evidence>
<comment type="caution">
    <text evidence="1">The sequence shown here is derived from an EMBL/GenBank/DDBJ whole genome shotgun (WGS) entry which is preliminary data.</text>
</comment>
<sequence>AKENVHRVTAVDVSDRAIGRLLHHSCSFTGEGVGHTGTQGNQCYGSDGVLQTNKAPKDASKISYDGCHEIKSSKEADRIMAWVVNLTYHTHNGTHTGTYLPEEREEVEDVVEERSRCDVSTVDIHGLHELLHVGRLLKFKGVQVGFCHVQDAAHKAIE</sequence>
<protein>
    <submittedName>
        <fullName evidence="1">Uncharacterized protein</fullName>
    </submittedName>
</protein>
<organism evidence="1 2">
    <name type="scientific">Elysia chlorotica</name>
    <name type="common">Eastern emerald elysia</name>
    <name type="synonym">Sea slug</name>
    <dbReference type="NCBI Taxonomy" id="188477"/>
    <lineage>
        <taxon>Eukaryota</taxon>
        <taxon>Metazoa</taxon>
        <taxon>Spiralia</taxon>
        <taxon>Lophotrochozoa</taxon>
        <taxon>Mollusca</taxon>
        <taxon>Gastropoda</taxon>
        <taxon>Heterobranchia</taxon>
        <taxon>Euthyneura</taxon>
        <taxon>Panpulmonata</taxon>
        <taxon>Sacoglossa</taxon>
        <taxon>Placobranchoidea</taxon>
        <taxon>Plakobranchidae</taxon>
        <taxon>Elysia</taxon>
    </lineage>
</organism>
<evidence type="ECO:0000313" key="2">
    <source>
        <dbReference type="Proteomes" id="UP000271974"/>
    </source>
</evidence>
<feature type="non-terminal residue" evidence="1">
    <location>
        <position position="1"/>
    </location>
</feature>
<gene>
    <name evidence="1" type="ORF">EGW08_021751</name>
</gene>
<reference evidence="1 2" key="1">
    <citation type="submission" date="2019-01" db="EMBL/GenBank/DDBJ databases">
        <title>A draft genome assembly of the solar-powered sea slug Elysia chlorotica.</title>
        <authorList>
            <person name="Cai H."/>
            <person name="Li Q."/>
            <person name="Fang X."/>
            <person name="Li J."/>
            <person name="Curtis N.E."/>
            <person name="Altenburger A."/>
            <person name="Shibata T."/>
            <person name="Feng M."/>
            <person name="Maeda T."/>
            <person name="Schwartz J.A."/>
            <person name="Shigenobu S."/>
            <person name="Lundholm N."/>
            <person name="Nishiyama T."/>
            <person name="Yang H."/>
            <person name="Hasebe M."/>
            <person name="Li S."/>
            <person name="Pierce S.K."/>
            <person name="Wang J."/>
        </authorList>
    </citation>
    <scope>NUCLEOTIDE SEQUENCE [LARGE SCALE GENOMIC DNA]</scope>
    <source>
        <strain evidence="1">EC2010</strain>
        <tissue evidence="1">Whole organism of an adult</tissue>
    </source>
</reference>
<keyword evidence="2" id="KW-1185">Reference proteome</keyword>
<proteinExistence type="predicted"/>
<dbReference type="Proteomes" id="UP000271974">
    <property type="component" value="Unassembled WGS sequence"/>
</dbReference>
<feature type="non-terminal residue" evidence="1">
    <location>
        <position position="158"/>
    </location>
</feature>
<dbReference type="EMBL" id="RQTK01001396">
    <property type="protein sequence ID" value="RUS70488.1"/>
    <property type="molecule type" value="Genomic_DNA"/>
</dbReference>
<name>A0A3S1B2R3_ELYCH</name>
<dbReference type="AlphaFoldDB" id="A0A3S1B2R3"/>
<accession>A0A3S1B2R3</accession>